<evidence type="ECO:0000313" key="1">
    <source>
        <dbReference type="EMBL" id="KAI0068461.1"/>
    </source>
</evidence>
<dbReference type="EMBL" id="MU277188">
    <property type="protein sequence ID" value="KAI0068461.1"/>
    <property type="molecule type" value="Genomic_DNA"/>
</dbReference>
<accession>A0ACB8TJ15</accession>
<organism evidence="1 2">
    <name type="scientific">Artomyces pyxidatus</name>
    <dbReference type="NCBI Taxonomy" id="48021"/>
    <lineage>
        <taxon>Eukaryota</taxon>
        <taxon>Fungi</taxon>
        <taxon>Dikarya</taxon>
        <taxon>Basidiomycota</taxon>
        <taxon>Agaricomycotina</taxon>
        <taxon>Agaricomycetes</taxon>
        <taxon>Russulales</taxon>
        <taxon>Auriscalpiaceae</taxon>
        <taxon>Artomyces</taxon>
    </lineage>
</organism>
<reference evidence="1" key="1">
    <citation type="submission" date="2021-03" db="EMBL/GenBank/DDBJ databases">
        <authorList>
            <consortium name="DOE Joint Genome Institute"/>
            <person name="Ahrendt S."/>
            <person name="Looney B.P."/>
            <person name="Miyauchi S."/>
            <person name="Morin E."/>
            <person name="Drula E."/>
            <person name="Courty P.E."/>
            <person name="Chicoki N."/>
            <person name="Fauchery L."/>
            <person name="Kohler A."/>
            <person name="Kuo A."/>
            <person name="Labutti K."/>
            <person name="Pangilinan J."/>
            <person name="Lipzen A."/>
            <person name="Riley R."/>
            <person name="Andreopoulos W."/>
            <person name="He G."/>
            <person name="Johnson J."/>
            <person name="Barry K.W."/>
            <person name="Grigoriev I.V."/>
            <person name="Nagy L."/>
            <person name="Hibbett D."/>
            <person name="Henrissat B."/>
            <person name="Matheny P.B."/>
            <person name="Labbe J."/>
            <person name="Martin F."/>
        </authorList>
    </citation>
    <scope>NUCLEOTIDE SEQUENCE</scope>
    <source>
        <strain evidence="1">HHB10654</strain>
    </source>
</reference>
<sequence length="616" mass="66959">MDRLMGKKGRNRLSLILQFASSSSLQDLTSSKARSVSSPIVETGLRSSVLPVPSSDDGPTDAGRESAHVTTSTFPSSTPSHVHVFSPLSPPSIERAPSVSSTRPEVGTEPEVPPTTNELDAEEKRRLLKKARKLSQMLGELPVGAVSDQEPVTGAQHSIGRRASKTLSWSAAHFQTRPAIDISPPLPPRPSLQLTMKPALKLRTPSASAAPPLSPVPDIGVRSQQTRRPSIDPSVYSRPSTSHASEFEHTSSVSNASQSSLPRSFKQHRRTKSTKHSDSTGLNYPLEPMPLSAATDKGAIGRVYELPPVPPKDKWRRQTMAAALPRPSLPPRPHSAKGVDSSPPDQQLVRRTRSLWARKSNRTDSLEDIPATPVDAAPLGPMSEKQRALSVRRGRKLAQLFGSDPPPALYHVSAHVEQLPRTPDDRRDSIATLISVSSNDILPLPSPRPSRHRSHSSMSSVATEPPSPAPLPPRPHSSKGRKSESDQPRASPNPPPFAELVKAVNADVSSPRASHEVEDSAAFRQRRLRAAKLSRFFGVAYTDLTHSLAVDPIASPMRRSADSAMQPSSPVQTQEVDVRIQERTGFWGRADERAVERQEADMNDVIAKLRQMRAAT</sequence>
<reference evidence="1" key="2">
    <citation type="journal article" date="2022" name="New Phytol.">
        <title>Evolutionary transition to the ectomycorrhizal habit in the genomes of a hyperdiverse lineage of mushroom-forming fungi.</title>
        <authorList>
            <person name="Looney B."/>
            <person name="Miyauchi S."/>
            <person name="Morin E."/>
            <person name="Drula E."/>
            <person name="Courty P.E."/>
            <person name="Kohler A."/>
            <person name="Kuo A."/>
            <person name="LaButti K."/>
            <person name="Pangilinan J."/>
            <person name="Lipzen A."/>
            <person name="Riley R."/>
            <person name="Andreopoulos W."/>
            <person name="He G."/>
            <person name="Johnson J."/>
            <person name="Nolan M."/>
            <person name="Tritt A."/>
            <person name="Barry K.W."/>
            <person name="Grigoriev I.V."/>
            <person name="Nagy L.G."/>
            <person name="Hibbett D."/>
            <person name="Henrissat B."/>
            <person name="Matheny P.B."/>
            <person name="Labbe J."/>
            <person name="Martin F.M."/>
        </authorList>
    </citation>
    <scope>NUCLEOTIDE SEQUENCE</scope>
    <source>
        <strain evidence="1">HHB10654</strain>
    </source>
</reference>
<keyword evidence="2" id="KW-1185">Reference proteome</keyword>
<protein>
    <submittedName>
        <fullName evidence="1">Uncharacterized protein</fullName>
    </submittedName>
</protein>
<proteinExistence type="predicted"/>
<gene>
    <name evidence="1" type="ORF">BV25DRAFT_1987236</name>
</gene>
<evidence type="ECO:0000313" key="2">
    <source>
        <dbReference type="Proteomes" id="UP000814140"/>
    </source>
</evidence>
<comment type="caution">
    <text evidence="1">The sequence shown here is derived from an EMBL/GenBank/DDBJ whole genome shotgun (WGS) entry which is preliminary data.</text>
</comment>
<dbReference type="Proteomes" id="UP000814140">
    <property type="component" value="Unassembled WGS sequence"/>
</dbReference>
<name>A0ACB8TJ15_9AGAM</name>